<dbReference type="InterPro" id="IPR045944">
    <property type="entry name" value="DUF6364"/>
</dbReference>
<comment type="caution">
    <text evidence="1">The sequence shown here is derived from an EMBL/GenBank/DDBJ whole genome shotgun (WGS) entry which is preliminary data.</text>
</comment>
<dbReference type="InterPro" id="IPR010985">
    <property type="entry name" value="Ribbon_hlx_hlx"/>
</dbReference>
<evidence type="ECO:0008006" key="3">
    <source>
        <dbReference type="Google" id="ProtNLM"/>
    </source>
</evidence>
<dbReference type="Proteomes" id="UP000648722">
    <property type="component" value="Unassembled WGS sequence"/>
</dbReference>
<dbReference type="EMBL" id="BMFS01000001">
    <property type="protein sequence ID" value="GGG89930.1"/>
    <property type="molecule type" value="Genomic_DNA"/>
</dbReference>
<name>A0ABQ1XCE4_9PROT</name>
<dbReference type="SUPFAM" id="SSF47598">
    <property type="entry name" value="Ribbon-helix-helix"/>
    <property type="match status" value="1"/>
</dbReference>
<evidence type="ECO:0000313" key="2">
    <source>
        <dbReference type="Proteomes" id="UP000648722"/>
    </source>
</evidence>
<organism evidence="1 2">
    <name type="scientific">Glycocaulis albus</name>
    <dbReference type="NCBI Taxonomy" id="1382801"/>
    <lineage>
        <taxon>Bacteria</taxon>
        <taxon>Pseudomonadati</taxon>
        <taxon>Pseudomonadota</taxon>
        <taxon>Alphaproteobacteria</taxon>
        <taxon>Maricaulales</taxon>
        <taxon>Maricaulaceae</taxon>
        <taxon>Glycocaulis</taxon>
    </lineage>
</organism>
<sequence>MTKNLTLAIEDELLDRARIIAAIRRTSVNAMVREFLEREVKRESSVAARMEKWNDRFKASDQNSQRRERRVSGDKPTFDREEFYEEVMRERGLL</sequence>
<dbReference type="Pfam" id="PF19891">
    <property type="entry name" value="DUF6364"/>
    <property type="match status" value="1"/>
</dbReference>
<gene>
    <name evidence="1" type="ORF">GCM10007420_01180</name>
</gene>
<protein>
    <recommendedName>
        <fullName evidence="3">Ribbon-helix-helix protein CopG domain-containing protein</fullName>
    </recommendedName>
</protein>
<dbReference type="RefSeq" id="WP_188450611.1">
    <property type="nucleotide sequence ID" value="NZ_BMFS01000001.1"/>
</dbReference>
<keyword evidence="2" id="KW-1185">Reference proteome</keyword>
<evidence type="ECO:0000313" key="1">
    <source>
        <dbReference type="EMBL" id="GGG89930.1"/>
    </source>
</evidence>
<reference evidence="2" key="1">
    <citation type="journal article" date="2019" name="Int. J. Syst. Evol. Microbiol.">
        <title>The Global Catalogue of Microorganisms (GCM) 10K type strain sequencing project: providing services to taxonomists for standard genome sequencing and annotation.</title>
        <authorList>
            <consortium name="The Broad Institute Genomics Platform"/>
            <consortium name="The Broad Institute Genome Sequencing Center for Infectious Disease"/>
            <person name="Wu L."/>
            <person name="Ma J."/>
        </authorList>
    </citation>
    <scope>NUCLEOTIDE SEQUENCE [LARGE SCALE GENOMIC DNA]</scope>
    <source>
        <strain evidence="2">CGMCC 1.12766</strain>
    </source>
</reference>
<accession>A0ABQ1XCE4</accession>
<proteinExistence type="predicted"/>